<dbReference type="EMBL" id="JAGFMF010011739">
    <property type="protein sequence ID" value="KAG8514623.1"/>
    <property type="molecule type" value="Genomic_DNA"/>
</dbReference>
<dbReference type="PROSITE" id="PS00020">
    <property type="entry name" value="ACTININ_2"/>
    <property type="match status" value="1"/>
</dbReference>
<dbReference type="InterPro" id="IPR036872">
    <property type="entry name" value="CH_dom_sf"/>
</dbReference>
<keyword evidence="2" id="KW-0009">Actin-binding</keyword>
<sequence>MDSAYEMGHVRRLQVQHTRMQEKTFTNWINSIFQHSRVGLKIHDLYSELADGIHLLRLLELISGEALPPPSRGRLRVHFLENSSRALAFLRAKVPIPLIGPENIVDGDRTLILGLIWVIILRFQISHISLDREEFGASAGLLSTKEALLVWCQRKTACYANVSITDFSHSWSDGLGFGALIHAHRPDLLDYHALHADRPLHNLRLAFRVAEQELGIVQLLDPEDVAAPQPDERSIMTYVSFYYHHFSRLHQGQTVQRRLAKILWQLRETEELQAQYEQLVTDLLCWVAEKQAKLAARDFPDALPAMRRLLAAFAAFRT</sequence>
<accession>A0A8J6A5I3</accession>
<dbReference type="SMART" id="SM00033">
    <property type="entry name" value="CH"/>
    <property type="match status" value="2"/>
</dbReference>
<evidence type="ECO:0000313" key="5">
    <source>
        <dbReference type="Proteomes" id="UP000700334"/>
    </source>
</evidence>
<feature type="domain" description="Calponin-homology (CH)" evidence="3">
    <location>
        <begin position="19"/>
        <end position="124"/>
    </location>
</feature>
<dbReference type="Pfam" id="PF00307">
    <property type="entry name" value="CH"/>
    <property type="match status" value="2"/>
</dbReference>
<comment type="caution">
    <text evidence="4">The sequence shown here is derived from an EMBL/GenBank/DDBJ whole genome shotgun (WGS) entry which is preliminary data.</text>
</comment>
<gene>
    <name evidence="4" type="ORF">J0S82_006362</name>
</gene>
<name>A0A8J6A5I3_GALPY</name>
<evidence type="ECO:0000256" key="2">
    <source>
        <dbReference type="ARBA" id="ARBA00023203"/>
    </source>
</evidence>
<keyword evidence="5" id="KW-1185">Reference proteome</keyword>
<dbReference type="Gene3D" id="1.10.418.10">
    <property type="entry name" value="Calponin-like domain"/>
    <property type="match status" value="2"/>
</dbReference>
<evidence type="ECO:0000256" key="1">
    <source>
        <dbReference type="ARBA" id="ARBA00022737"/>
    </source>
</evidence>
<dbReference type="PROSITE" id="PS00019">
    <property type="entry name" value="ACTININ_1"/>
    <property type="match status" value="1"/>
</dbReference>
<reference evidence="4" key="1">
    <citation type="journal article" date="2021" name="Evol. Appl.">
        <title>The genome of the Pyrenean desman and the effects of bottlenecks and inbreeding on the genomic landscape of an endangered species.</title>
        <authorList>
            <person name="Escoda L."/>
            <person name="Castresana J."/>
        </authorList>
    </citation>
    <scope>NUCLEOTIDE SEQUENCE</scope>
    <source>
        <strain evidence="4">IBE-C5619</strain>
    </source>
</reference>
<organism evidence="4 5">
    <name type="scientific">Galemys pyrenaicus</name>
    <name type="common">Iberian desman</name>
    <name type="synonym">Pyrenean desman</name>
    <dbReference type="NCBI Taxonomy" id="202257"/>
    <lineage>
        <taxon>Eukaryota</taxon>
        <taxon>Metazoa</taxon>
        <taxon>Chordata</taxon>
        <taxon>Craniata</taxon>
        <taxon>Vertebrata</taxon>
        <taxon>Euteleostomi</taxon>
        <taxon>Mammalia</taxon>
        <taxon>Eutheria</taxon>
        <taxon>Laurasiatheria</taxon>
        <taxon>Eulipotyphla</taxon>
        <taxon>Talpidae</taxon>
        <taxon>Galemys</taxon>
    </lineage>
</organism>
<keyword evidence="1" id="KW-0677">Repeat</keyword>
<dbReference type="PROSITE" id="PS50021">
    <property type="entry name" value="CH"/>
    <property type="match status" value="2"/>
</dbReference>
<dbReference type="PANTHER" id="PTHR11915">
    <property type="entry name" value="SPECTRIN/FILAMIN RELATED CYTOSKELETAL PROTEIN"/>
    <property type="match status" value="1"/>
</dbReference>
<dbReference type="CDD" id="cd21247">
    <property type="entry name" value="CH_SPTBN5_rpt1"/>
    <property type="match status" value="1"/>
</dbReference>
<proteinExistence type="predicted"/>
<dbReference type="SUPFAM" id="SSF47576">
    <property type="entry name" value="Calponin-homology domain, CH-domain"/>
    <property type="match status" value="1"/>
</dbReference>
<feature type="domain" description="Calponin-homology (CH)" evidence="3">
    <location>
        <begin position="142"/>
        <end position="247"/>
    </location>
</feature>
<evidence type="ECO:0000313" key="4">
    <source>
        <dbReference type="EMBL" id="KAG8514623.1"/>
    </source>
</evidence>
<dbReference type="FunFam" id="1.10.418.10:FF:000043">
    <property type="entry name" value="Spectrin beta chain, non-erythrocytic"/>
    <property type="match status" value="1"/>
</dbReference>
<dbReference type="SUPFAM" id="SSF46966">
    <property type="entry name" value="Spectrin repeat"/>
    <property type="match status" value="1"/>
</dbReference>
<dbReference type="Proteomes" id="UP000700334">
    <property type="component" value="Unassembled WGS sequence"/>
</dbReference>
<evidence type="ECO:0000259" key="3">
    <source>
        <dbReference type="PROSITE" id="PS50021"/>
    </source>
</evidence>
<dbReference type="InterPro" id="IPR001589">
    <property type="entry name" value="Actinin_actin-bd_CS"/>
</dbReference>
<dbReference type="InterPro" id="IPR001715">
    <property type="entry name" value="CH_dom"/>
</dbReference>
<dbReference type="GO" id="GO:0003779">
    <property type="term" value="F:actin binding"/>
    <property type="evidence" value="ECO:0007669"/>
    <property type="project" value="UniProtKB-KW"/>
</dbReference>
<dbReference type="FunFam" id="1.10.418.10:FF:000001">
    <property type="entry name" value="Actinin alpha 1"/>
    <property type="match status" value="1"/>
</dbReference>
<dbReference type="OrthoDB" id="9625679at2759"/>
<dbReference type="Gene3D" id="1.20.58.60">
    <property type="match status" value="1"/>
</dbReference>
<dbReference type="AlphaFoldDB" id="A0A8J6A5I3"/>
<protein>
    <submittedName>
        <fullName evidence="4">Spectrin beta chain, non-erythrocytic 5</fullName>
    </submittedName>
</protein>